<gene>
    <name evidence="1" type="ORF">ACE1CI_17990</name>
</gene>
<protein>
    <submittedName>
        <fullName evidence="1">Uncharacterized protein</fullName>
    </submittedName>
</protein>
<comment type="caution">
    <text evidence="1">The sequence shown here is derived from an EMBL/GenBank/DDBJ whole genome shotgun (WGS) entry which is preliminary data.</text>
</comment>
<keyword evidence="2" id="KW-1185">Reference proteome</keyword>
<organism evidence="1 2">
    <name type="scientific">Floridaenema flaviceps BLCC-F50</name>
    <dbReference type="NCBI Taxonomy" id="3153642"/>
    <lineage>
        <taxon>Bacteria</taxon>
        <taxon>Bacillati</taxon>
        <taxon>Cyanobacteriota</taxon>
        <taxon>Cyanophyceae</taxon>
        <taxon>Oscillatoriophycideae</taxon>
        <taxon>Aerosakkonematales</taxon>
        <taxon>Aerosakkonemataceae</taxon>
        <taxon>Floridanema</taxon>
        <taxon>Floridanema flaviceps</taxon>
    </lineage>
</organism>
<reference evidence="1 2" key="1">
    <citation type="submission" date="2024-09" db="EMBL/GenBank/DDBJ databases">
        <title>Floridaenema gen nov. (Aerosakkonemataceae, Aerosakkonematales ord. nov., Cyanobacteria) from benthic tropical and subtropical fresh waters, with the description of four new species.</title>
        <authorList>
            <person name="Moretto J.A."/>
            <person name="Berthold D.E."/>
            <person name="Lefler F.W."/>
            <person name="Huang I.-S."/>
            <person name="Laughinghouse H. IV."/>
        </authorList>
    </citation>
    <scope>NUCLEOTIDE SEQUENCE [LARGE SCALE GENOMIC DNA]</scope>
    <source>
        <strain evidence="1 2">BLCC-F50</strain>
    </source>
</reference>
<sequence>MIDQYPYPNEETRISCLQRLRETNCQLELYNLFLDDAIAQIDSELRQQKRERLLQRSKQAE</sequence>
<dbReference type="EMBL" id="JBHFNR010000131">
    <property type="protein sequence ID" value="MFB2894805.1"/>
    <property type="molecule type" value="Genomic_DNA"/>
</dbReference>
<evidence type="ECO:0000313" key="1">
    <source>
        <dbReference type="EMBL" id="MFB2894805.1"/>
    </source>
</evidence>
<proteinExistence type="predicted"/>
<dbReference type="RefSeq" id="WP_413264449.1">
    <property type="nucleotide sequence ID" value="NZ_JBHFNR010000131.1"/>
</dbReference>
<dbReference type="Proteomes" id="UP001576784">
    <property type="component" value="Unassembled WGS sequence"/>
</dbReference>
<name>A0ABV4XSV3_9CYAN</name>
<accession>A0ABV4XSV3</accession>
<evidence type="ECO:0000313" key="2">
    <source>
        <dbReference type="Proteomes" id="UP001576784"/>
    </source>
</evidence>